<dbReference type="GeneID" id="70288827"/>
<evidence type="ECO:0000256" key="1">
    <source>
        <dbReference type="SAM" id="Phobius"/>
    </source>
</evidence>
<feature type="transmembrane region" description="Helical" evidence="1">
    <location>
        <begin position="111"/>
        <end position="134"/>
    </location>
</feature>
<dbReference type="AlphaFoldDB" id="A0A9P7ZJZ4"/>
<dbReference type="OrthoDB" id="3928876at2759"/>
<sequence length="171" mass="18533">MSSDTSTHNGNVRAAAQTQASNVYSVAQRSLDRVVPASSRQAVYENASEFAHTRPILFSFVVAQLAFSFLPILLFIAFSVSTVALALGVAVVFSLFWISVAFMVLVPTLLVTSSIAVLVWGWAIGSFLIARWLYVHSPIGVKGDLQVDAAGRKMEVSKNEKGVDGRVERKD</sequence>
<gene>
    <name evidence="2" type="ORF">F5Z01DRAFT_173705</name>
</gene>
<feature type="transmembrane region" description="Helical" evidence="1">
    <location>
        <begin position="56"/>
        <end position="76"/>
    </location>
</feature>
<reference evidence="2" key="1">
    <citation type="journal article" date="2021" name="IMA Fungus">
        <title>Genomic characterization of three marine fungi, including Emericellopsis atlantica sp. nov. with signatures of a generalist lifestyle and marine biomass degradation.</title>
        <authorList>
            <person name="Hagestad O.C."/>
            <person name="Hou L."/>
            <person name="Andersen J.H."/>
            <person name="Hansen E.H."/>
            <person name="Altermark B."/>
            <person name="Li C."/>
            <person name="Kuhnert E."/>
            <person name="Cox R.J."/>
            <person name="Crous P.W."/>
            <person name="Spatafora J.W."/>
            <person name="Lail K."/>
            <person name="Amirebrahimi M."/>
            <person name="Lipzen A."/>
            <person name="Pangilinan J."/>
            <person name="Andreopoulos W."/>
            <person name="Hayes R.D."/>
            <person name="Ng V."/>
            <person name="Grigoriev I.V."/>
            <person name="Jackson S.A."/>
            <person name="Sutton T.D.S."/>
            <person name="Dobson A.D.W."/>
            <person name="Rama T."/>
        </authorList>
    </citation>
    <scope>NUCLEOTIDE SEQUENCE</scope>
    <source>
        <strain evidence="2">TS7</strain>
    </source>
</reference>
<keyword evidence="1" id="KW-0812">Transmembrane</keyword>
<keyword evidence="1" id="KW-1133">Transmembrane helix</keyword>
<dbReference type="Pfam" id="PF16015">
    <property type="entry name" value="Promethin"/>
    <property type="match status" value="1"/>
</dbReference>
<dbReference type="Proteomes" id="UP000887229">
    <property type="component" value="Unassembled WGS sequence"/>
</dbReference>
<dbReference type="RefSeq" id="XP_046116991.1">
    <property type="nucleotide sequence ID" value="XM_046257924.1"/>
</dbReference>
<evidence type="ECO:0000313" key="2">
    <source>
        <dbReference type="EMBL" id="KAG9253067.1"/>
    </source>
</evidence>
<proteinExistence type="predicted"/>
<dbReference type="EMBL" id="MU251259">
    <property type="protein sequence ID" value="KAG9253067.1"/>
    <property type="molecule type" value="Genomic_DNA"/>
</dbReference>
<name>A0A9P7ZJZ4_9HYPO</name>
<feature type="transmembrane region" description="Helical" evidence="1">
    <location>
        <begin position="83"/>
        <end position="105"/>
    </location>
</feature>
<evidence type="ECO:0000313" key="3">
    <source>
        <dbReference type="Proteomes" id="UP000887229"/>
    </source>
</evidence>
<keyword evidence="1" id="KW-0472">Membrane</keyword>
<comment type="caution">
    <text evidence="2">The sequence shown here is derived from an EMBL/GenBank/DDBJ whole genome shotgun (WGS) entry which is preliminary data.</text>
</comment>
<organism evidence="2 3">
    <name type="scientific">Emericellopsis atlantica</name>
    <dbReference type="NCBI Taxonomy" id="2614577"/>
    <lineage>
        <taxon>Eukaryota</taxon>
        <taxon>Fungi</taxon>
        <taxon>Dikarya</taxon>
        <taxon>Ascomycota</taxon>
        <taxon>Pezizomycotina</taxon>
        <taxon>Sordariomycetes</taxon>
        <taxon>Hypocreomycetidae</taxon>
        <taxon>Hypocreales</taxon>
        <taxon>Bionectriaceae</taxon>
        <taxon>Emericellopsis</taxon>
    </lineage>
</organism>
<keyword evidence="3" id="KW-1185">Reference proteome</keyword>
<protein>
    <submittedName>
        <fullName evidence="2">Uncharacterized protein</fullName>
    </submittedName>
</protein>
<accession>A0A9P7ZJZ4</accession>